<proteinExistence type="predicted"/>
<accession>X1KWM7</accession>
<dbReference type="AlphaFoldDB" id="X1KWM7"/>
<sequence>TGIESARKALIRKGTPLSKAKIVAMGGDGA</sequence>
<name>X1KWM7_9ZZZZ</name>
<feature type="non-terminal residue" evidence="1">
    <location>
        <position position="1"/>
    </location>
</feature>
<comment type="caution">
    <text evidence="1">The sequence shown here is derived from an EMBL/GenBank/DDBJ whole genome shotgun (WGS) entry which is preliminary data.</text>
</comment>
<gene>
    <name evidence="1" type="ORF">S03H2_73173</name>
</gene>
<evidence type="ECO:0000313" key="1">
    <source>
        <dbReference type="EMBL" id="GAH98040.1"/>
    </source>
</evidence>
<dbReference type="EMBL" id="BARU01050016">
    <property type="protein sequence ID" value="GAH98040.1"/>
    <property type="molecule type" value="Genomic_DNA"/>
</dbReference>
<reference evidence="1" key="1">
    <citation type="journal article" date="2014" name="Front. Microbiol.">
        <title>High frequency of phylogenetically diverse reductive dehalogenase-homologous genes in deep subseafloor sedimentary metagenomes.</title>
        <authorList>
            <person name="Kawai M."/>
            <person name="Futagami T."/>
            <person name="Toyoda A."/>
            <person name="Takaki Y."/>
            <person name="Nishi S."/>
            <person name="Hori S."/>
            <person name="Arai W."/>
            <person name="Tsubouchi T."/>
            <person name="Morono Y."/>
            <person name="Uchiyama I."/>
            <person name="Ito T."/>
            <person name="Fujiyama A."/>
            <person name="Inagaki F."/>
            <person name="Takami H."/>
        </authorList>
    </citation>
    <scope>NUCLEOTIDE SEQUENCE</scope>
    <source>
        <strain evidence="1">Expedition CK06-06</strain>
    </source>
</reference>
<feature type="non-terminal residue" evidence="1">
    <location>
        <position position="30"/>
    </location>
</feature>
<organism evidence="1">
    <name type="scientific">marine sediment metagenome</name>
    <dbReference type="NCBI Taxonomy" id="412755"/>
    <lineage>
        <taxon>unclassified sequences</taxon>
        <taxon>metagenomes</taxon>
        <taxon>ecological metagenomes</taxon>
    </lineage>
</organism>
<protein>
    <submittedName>
        <fullName evidence="1">Uncharacterized protein</fullName>
    </submittedName>
</protein>